<organism evidence="1 2">
    <name type="scientific">Sousa chinensis</name>
    <name type="common">Indo-pacific humpbacked dolphin</name>
    <name type="synonym">Steno chinensis</name>
    <dbReference type="NCBI Taxonomy" id="103600"/>
    <lineage>
        <taxon>Eukaryota</taxon>
        <taxon>Metazoa</taxon>
        <taxon>Chordata</taxon>
        <taxon>Craniata</taxon>
        <taxon>Vertebrata</taxon>
        <taxon>Euteleostomi</taxon>
        <taxon>Mammalia</taxon>
        <taxon>Eutheria</taxon>
        <taxon>Laurasiatheria</taxon>
        <taxon>Artiodactyla</taxon>
        <taxon>Whippomorpha</taxon>
        <taxon>Cetacea</taxon>
        <taxon>Odontoceti</taxon>
        <taxon>Delphinidae</taxon>
        <taxon>Sousa</taxon>
    </lineage>
</organism>
<gene>
    <name evidence="1" type="ORF">DBR06_SOUSAS2410059</name>
</gene>
<feature type="non-terminal residue" evidence="1">
    <location>
        <position position="77"/>
    </location>
</feature>
<comment type="caution">
    <text evidence="1">The sequence shown here is derived from an EMBL/GenBank/DDBJ whole genome shotgun (WGS) entry which is preliminary data.</text>
</comment>
<dbReference type="Proteomes" id="UP000295264">
    <property type="component" value="Unassembled WGS sequence"/>
</dbReference>
<feature type="non-terminal residue" evidence="1">
    <location>
        <position position="1"/>
    </location>
</feature>
<proteinExistence type="predicted"/>
<name>A0A484H3D8_SOUCH</name>
<dbReference type="AlphaFoldDB" id="A0A484H3D8"/>
<sequence length="77" mass="8990">RPNRYSLGRWLEPKALRRTQVKTVRRNVCRKSLKCIRSLSYTLQTVFSGLTFAFQICLLGNLYLEKDTKGELNVLVQ</sequence>
<protein>
    <submittedName>
        <fullName evidence="1">Uncharacterized protein</fullName>
    </submittedName>
</protein>
<evidence type="ECO:0000313" key="1">
    <source>
        <dbReference type="EMBL" id="TEA41810.1"/>
    </source>
</evidence>
<accession>A0A484H3D8</accession>
<reference evidence="1 2" key="1">
    <citation type="journal article" date="2018" name="Genomics">
        <title>Molecular footprints of inshore aquatic adaptation in Indo-Pacific humpback dolphin (Sousa chinensis).</title>
        <authorList>
            <person name="Ming Y."/>
            <person name="Jian J."/>
            <person name="Yu F."/>
            <person name="Yu X."/>
            <person name="Wang J."/>
            <person name="Liu W."/>
        </authorList>
    </citation>
    <scope>NUCLEOTIDE SEQUENCE [LARGE SCALE GENOMIC DNA]</scope>
    <source>
        <strain evidence="1">MY-2018</strain>
        <tissue evidence="1">Skin</tissue>
    </source>
</reference>
<dbReference type="EMBL" id="QWLN02000859">
    <property type="protein sequence ID" value="TEA41810.1"/>
    <property type="molecule type" value="Genomic_DNA"/>
</dbReference>
<evidence type="ECO:0000313" key="2">
    <source>
        <dbReference type="Proteomes" id="UP000295264"/>
    </source>
</evidence>
<keyword evidence="2" id="KW-1185">Reference proteome</keyword>